<evidence type="ECO:0000313" key="1">
    <source>
        <dbReference type="EMBL" id="CDR47154.1"/>
    </source>
</evidence>
<name>A0A061BGZ2_CYBFA</name>
<gene>
    <name evidence="1" type="ORF">CYFA0S_29e00991g</name>
</gene>
<dbReference type="EMBL" id="LK052914">
    <property type="protein sequence ID" value="CDR47154.1"/>
    <property type="molecule type" value="Genomic_DNA"/>
</dbReference>
<dbReference type="VEuPathDB" id="FungiDB:BON22_5206"/>
<protein>
    <submittedName>
        <fullName evidence="1">CYFA0S29e00991g1_1</fullName>
    </submittedName>
</protein>
<reference evidence="1" key="1">
    <citation type="journal article" date="2014" name="Genome Announc.">
        <title>Genome sequence of the yeast Cyberlindnera fabianii (Hansenula fabianii).</title>
        <authorList>
            <person name="Freel K.C."/>
            <person name="Sarilar V."/>
            <person name="Neuveglise C."/>
            <person name="Devillers H."/>
            <person name="Friedrich A."/>
            <person name="Schacherer J."/>
        </authorList>
    </citation>
    <scope>NUCLEOTIDE SEQUENCE</scope>
    <source>
        <strain evidence="1">YJS4271</strain>
    </source>
</reference>
<dbReference type="AlphaFoldDB" id="A0A061BGZ2"/>
<sequence length="206" mass="23102">MSSLHVHFAEIADEIPQDIDYYDLFTRETHPEDFPAEDLSFTPINYYEIYQSRFMQHEGRENLHPDQIAMLDNLGVVLQNDGVYHPITVTQVHPRSSVPRQVRELPAPPRRNHLADPLMALEASPAPTFTIFDPSSTATRPIERPVRYIRGHSNLFEAAVASGTVNVRPAPSARTINTTVVNSGEPDSSATSLLSMVSLNSRRRIS</sequence>
<organism evidence="1">
    <name type="scientific">Cyberlindnera fabianii</name>
    <name type="common">Yeast</name>
    <name type="synonym">Hansenula fabianii</name>
    <dbReference type="NCBI Taxonomy" id="36022"/>
    <lineage>
        <taxon>Eukaryota</taxon>
        <taxon>Fungi</taxon>
        <taxon>Dikarya</taxon>
        <taxon>Ascomycota</taxon>
        <taxon>Saccharomycotina</taxon>
        <taxon>Saccharomycetes</taxon>
        <taxon>Phaffomycetales</taxon>
        <taxon>Phaffomycetaceae</taxon>
        <taxon>Cyberlindnera</taxon>
    </lineage>
</organism>
<proteinExistence type="predicted"/>
<accession>A0A061BGZ2</accession>